<gene>
    <name evidence="1" type="ORF">TT172_LOCUS4410</name>
</gene>
<accession>A0A3S4D431</accession>
<name>A0A3S4D431_9PEZI</name>
<proteinExistence type="predicted"/>
<organism evidence="1 2">
    <name type="scientific">Thermothielavioides terrestris</name>
    <dbReference type="NCBI Taxonomy" id="2587410"/>
    <lineage>
        <taxon>Eukaryota</taxon>
        <taxon>Fungi</taxon>
        <taxon>Dikarya</taxon>
        <taxon>Ascomycota</taxon>
        <taxon>Pezizomycotina</taxon>
        <taxon>Sordariomycetes</taxon>
        <taxon>Sordariomycetidae</taxon>
        <taxon>Sordariales</taxon>
        <taxon>Chaetomiaceae</taxon>
        <taxon>Thermothielavioides</taxon>
    </lineage>
</organism>
<reference evidence="1 2" key="1">
    <citation type="submission" date="2018-04" db="EMBL/GenBank/DDBJ databases">
        <authorList>
            <person name="Huttner S."/>
            <person name="Dainat J."/>
        </authorList>
    </citation>
    <scope>NUCLEOTIDE SEQUENCE [LARGE SCALE GENOMIC DNA]</scope>
</reference>
<evidence type="ECO:0000313" key="1">
    <source>
        <dbReference type="EMBL" id="SPQ21991.1"/>
    </source>
</evidence>
<evidence type="ECO:0000313" key="2">
    <source>
        <dbReference type="Proteomes" id="UP000289323"/>
    </source>
</evidence>
<sequence>MPIDYRRY</sequence>
<dbReference type="EMBL" id="OUUZ01000008">
    <property type="protein sequence ID" value="SPQ21991.1"/>
    <property type="molecule type" value="Genomic_DNA"/>
</dbReference>
<dbReference type="Proteomes" id="UP000289323">
    <property type="component" value="Unassembled WGS sequence"/>
</dbReference>
<protein>
    <submittedName>
        <fullName evidence="1">A2a85b23-e1fc-42b6-81b8-1742e318a5b5</fullName>
    </submittedName>
</protein>